<reference evidence="4" key="1">
    <citation type="journal article" date="2014" name="Int. J. Syst. Evol. Microbiol.">
        <title>Complete genome sequence of Corynebacterium casei LMG S-19264T (=DSM 44701T), isolated from a smear-ripened cheese.</title>
        <authorList>
            <consortium name="US DOE Joint Genome Institute (JGI-PGF)"/>
            <person name="Walter F."/>
            <person name="Albersmeier A."/>
            <person name="Kalinowski J."/>
            <person name="Ruckert C."/>
        </authorList>
    </citation>
    <scope>NUCLEOTIDE SEQUENCE</scope>
    <source>
        <strain evidence="4">CGMCC 1.10998</strain>
    </source>
</reference>
<dbReference type="InterPro" id="IPR013424">
    <property type="entry name" value="Ice-binding_C"/>
</dbReference>
<evidence type="ECO:0000313" key="5">
    <source>
        <dbReference type="Proteomes" id="UP000637423"/>
    </source>
</evidence>
<dbReference type="InterPro" id="IPR006946">
    <property type="entry name" value="DGR2-like_dom"/>
</dbReference>
<name>A0A916UXI0_9BURK</name>
<evidence type="ECO:0000256" key="1">
    <source>
        <dbReference type="SAM" id="SignalP"/>
    </source>
</evidence>
<feature type="chain" id="PRO_5037747338" description="PEP-CTERM protein-sorting domain-containing protein" evidence="1">
    <location>
        <begin position="22"/>
        <end position="222"/>
    </location>
</feature>
<evidence type="ECO:0008006" key="6">
    <source>
        <dbReference type="Google" id="ProtNLM"/>
    </source>
</evidence>
<gene>
    <name evidence="4" type="ORF">GCM10011396_43600</name>
</gene>
<keyword evidence="5" id="KW-1185">Reference proteome</keyword>
<feature type="signal peptide" evidence="1">
    <location>
        <begin position="1"/>
        <end position="21"/>
    </location>
</feature>
<dbReference type="Pfam" id="PF04862">
    <property type="entry name" value="DUF642"/>
    <property type="match status" value="1"/>
</dbReference>
<organism evidence="4 5">
    <name type="scientific">Undibacterium terreum</name>
    <dbReference type="NCBI Taxonomy" id="1224302"/>
    <lineage>
        <taxon>Bacteria</taxon>
        <taxon>Pseudomonadati</taxon>
        <taxon>Pseudomonadota</taxon>
        <taxon>Betaproteobacteria</taxon>
        <taxon>Burkholderiales</taxon>
        <taxon>Oxalobacteraceae</taxon>
        <taxon>Undibacterium</taxon>
    </lineage>
</organism>
<comment type="caution">
    <text evidence="4">The sequence shown here is derived from an EMBL/GenBank/DDBJ whole genome shotgun (WGS) entry which is preliminary data.</text>
</comment>
<reference evidence="4" key="2">
    <citation type="submission" date="2020-09" db="EMBL/GenBank/DDBJ databases">
        <authorList>
            <person name="Sun Q."/>
            <person name="Zhou Y."/>
        </authorList>
    </citation>
    <scope>NUCLEOTIDE SEQUENCE</scope>
    <source>
        <strain evidence="4">CGMCC 1.10998</strain>
    </source>
</reference>
<evidence type="ECO:0000259" key="2">
    <source>
        <dbReference type="Pfam" id="PF04862"/>
    </source>
</evidence>
<feature type="domain" description="Ice-binding protein C-terminal" evidence="3">
    <location>
        <begin position="190"/>
        <end position="214"/>
    </location>
</feature>
<sequence>MKTFKLLALTALVCASAASSAANIVTNGGFEANKFDGSWTTMSSITGWTSTGAFEVQKGSNSGGLNVFDVAYEGVQYLELNSDGLTTVSQSLHTTAGGLYDLSFVFSGRSDTPSGAASSMEVFWGNLDLGKITAAANSGWVAYDFSNLQALSDNTTLSFKSLGPTSASSYGSYLDAVSVNSLGKSAAASTVPEPATLASMSLGLGMLAFASRRRKTAKSSGK</sequence>
<dbReference type="AlphaFoldDB" id="A0A916UXI0"/>
<evidence type="ECO:0000313" key="4">
    <source>
        <dbReference type="EMBL" id="GGC91591.1"/>
    </source>
</evidence>
<dbReference type="Gene3D" id="2.60.120.260">
    <property type="entry name" value="Galactose-binding domain-like"/>
    <property type="match status" value="1"/>
</dbReference>
<dbReference type="RefSeq" id="WP_188568241.1">
    <property type="nucleotide sequence ID" value="NZ_BMED01000005.1"/>
</dbReference>
<protein>
    <recommendedName>
        <fullName evidence="6">PEP-CTERM protein-sorting domain-containing protein</fullName>
    </recommendedName>
</protein>
<dbReference type="EMBL" id="BMED01000005">
    <property type="protein sequence ID" value="GGC91591.1"/>
    <property type="molecule type" value="Genomic_DNA"/>
</dbReference>
<accession>A0A916UXI0</accession>
<dbReference type="NCBIfam" id="TIGR02595">
    <property type="entry name" value="PEP_CTERM"/>
    <property type="match status" value="1"/>
</dbReference>
<feature type="domain" description="DUF642" evidence="2">
    <location>
        <begin position="25"/>
        <end position="179"/>
    </location>
</feature>
<dbReference type="Pfam" id="PF07589">
    <property type="entry name" value="PEP-CTERM"/>
    <property type="match status" value="1"/>
</dbReference>
<evidence type="ECO:0000259" key="3">
    <source>
        <dbReference type="Pfam" id="PF07589"/>
    </source>
</evidence>
<proteinExistence type="predicted"/>
<dbReference type="Proteomes" id="UP000637423">
    <property type="component" value="Unassembled WGS sequence"/>
</dbReference>
<keyword evidence="1" id="KW-0732">Signal</keyword>